<evidence type="ECO:0000313" key="5">
    <source>
        <dbReference type="Proteomes" id="UP000198403"/>
    </source>
</evidence>
<evidence type="ECO:0000256" key="1">
    <source>
        <dbReference type="ARBA" id="ARBA00022676"/>
    </source>
</evidence>
<dbReference type="Proteomes" id="UP000198403">
    <property type="component" value="Unassembled WGS sequence"/>
</dbReference>
<reference evidence="4 5" key="1">
    <citation type="submission" date="2017-06" db="EMBL/GenBank/DDBJ databases">
        <authorList>
            <person name="Kim H.J."/>
            <person name="Triplett B.A."/>
        </authorList>
    </citation>
    <scope>NUCLEOTIDE SEQUENCE [LARGE SCALE GENOMIC DNA]</scope>
    <source>
        <strain evidence="4 5">DSM 44272</strain>
    </source>
</reference>
<organism evidence="4 5">
    <name type="scientific">Blastococcus mobilis</name>
    <dbReference type="NCBI Taxonomy" id="1938746"/>
    <lineage>
        <taxon>Bacteria</taxon>
        <taxon>Bacillati</taxon>
        <taxon>Actinomycetota</taxon>
        <taxon>Actinomycetes</taxon>
        <taxon>Geodermatophilales</taxon>
        <taxon>Geodermatophilaceae</taxon>
        <taxon>Blastococcus</taxon>
    </lineage>
</organism>
<evidence type="ECO:0000256" key="2">
    <source>
        <dbReference type="ARBA" id="ARBA00022679"/>
    </source>
</evidence>
<dbReference type="InterPro" id="IPR001296">
    <property type="entry name" value="Glyco_trans_1"/>
</dbReference>
<dbReference type="EMBL" id="FZNO01000050">
    <property type="protein sequence ID" value="SNR96856.1"/>
    <property type="molecule type" value="Genomic_DNA"/>
</dbReference>
<dbReference type="OrthoDB" id="5242526at2"/>
<gene>
    <name evidence="4" type="ORF">SAMN06272737_1506</name>
</gene>
<keyword evidence="1" id="KW-0328">Glycosyltransferase</keyword>
<evidence type="ECO:0000313" key="4">
    <source>
        <dbReference type="EMBL" id="SNR96856.1"/>
    </source>
</evidence>
<keyword evidence="2 4" id="KW-0808">Transferase</keyword>
<keyword evidence="5" id="KW-1185">Reference proteome</keyword>
<accession>A0A239AME7</accession>
<name>A0A239AME7_9ACTN</name>
<dbReference type="Pfam" id="PF00534">
    <property type="entry name" value="Glycos_transf_1"/>
    <property type="match status" value="1"/>
</dbReference>
<dbReference type="Gene3D" id="3.40.50.2000">
    <property type="entry name" value="Glycogen Phosphorylase B"/>
    <property type="match status" value="2"/>
</dbReference>
<dbReference type="GO" id="GO:0016757">
    <property type="term" value="F:glycosyltransferase activity"/>
    <property type="evidence" value="ECO:0007669"/>
    <property type="project" value="UniProtKB-KW"/>
</dbReference>
<proteinExistence type="predicted"/>
<feature type="domain" description="Glycosyl transferase family 1" evidence="3">
    <location>
        <begin position="212"/>
        <end position="328"/>
    </location>
</feature>
<dbReference type="AlphaFoldDB" id="A0A239AME7"/>
<dbReference type="PANTHER" id="PTHR12526">
    <property type="entry name" value="GLYCOSYLTRANSFERASE"/>
    <property type="match status" value="1"/>
</dbReference>
<protein>
    <submittedName>
        <fullName evidence="4">Glycosyltransferase involved in cell wall bisynthesis</fullName>
    </submittedName>
</protein>
<sequence>MRVLQVAYACRPGSGSEPGAGWILAQSAAARHDVWLVTQPGNVSAIAAAPDVAPGLRVVPSGPRLSPRWARVPAARRAHSVVWHLSARRTVRRLHARIGFDVAHHTTYASDSSCTAVTALKGVPYVWGPVGGYCRTTLVFARFLGIRGTAREVTRVVGTGVARRLLARGVAQHAGLVVAQNADAAALIRRKTNRVVVHPNVALSSHVKRNPESARLKTIGYAGHLLRLKGLGLLLDALAEPSLRAWTLELVGDGPDEQWLRDRAAALGVAERVTFLGRLPHNEVLTWLETISLFAFPSFRDSAGWALAEAVMVGVPVVALDQGGPPTITGGLGIVASRPVHSLASRLAQRIAGGGGQAPAVWSSHRFPEVIDTWYRRAVGELHQGAESTS</sequence>
<dbReference type="PANTHER" id="PTHR12526:SF510">
    <property type="entry name" value="D-INOSITOL 3-PHOSPHATE GLYCOSYLTRANSFERASE"/>
    <property type="match status" value="1"/>
</dbReference>
<evidence type="ECO:0000259" key="3">
    <source>
        <dbReference type="Pfam" id="PF00534"/>
    </source>
</evidence>
<dbReference type="SUPFAM" id="SSF53756">
    <property type="entry name" value="UDP-Glycosyltransferase/glycogen phosphorylase"/>
    <property type="match status" value="1"/>
</dbReference>